<evidence type="ECO:0000256" key="14">
    <source>
        <dbReference type="PIRSR" id="PIRSR601508-2"/>
    </source>
</evidence>
<dbReference type="OMA" id="TERFFET"/>
<comment type="caution">
    <text evidence="19">The sequence shown here is derived from an EMBL/GenBank/DDBJ whole genome shotgun (WGS) entry which is preliminary data.</text>
</comment>
<dbReference type="SUPFAM" id="SSF53850">
    <property type="entry name" value="Periplasmic binding protein-like II"/>
    <property type="match status" value="1"/>
</dbReference>
<keyword evidence="15" id="KW-1015">Disulfide bond</keyword>
<dbReference type="PRINTS" id="PR00177">
    <property type="entry name" value="NMDARECEPTOR"/>
</dbReference>
<protein>
    <submittedName>
        <fullName evidence="19">Glutamate receptor ionotropic, kainate 2</fullName>
    </submittedName>
</protein>
<keyword evidence="5 16" id="KW-0812">Transmembrane</keyword>
<evidence type="ECO:0000256" key="10">
    <source>
        <dbReference type="ARBA" id="ARBA00023180"/>
    </source>
</evidence>
<evidence type="ECO:0000256" key="15">
    <source>
        <dbReference type="PIRSR" id="PIRSR601508-3"/>
    </source>
</evidence>
<feature type="binding site" evidence="13">
    <location>
        <position position="661"/>
    </location>
    <ligand>
        <name>L-glutamate</name>
        <dbReference type="ChEBI" id="CHEBI:29985"/>
    </ligand>
</feature>
<feature type="site" description="Interaction with the cone snail toxin Con-ikot-ikot" evidence="14">
    <location>
        <position position="589"/>
    </location>
</feature>
<gene>
    <name evidence="19" type="ORF">Fcan01_01759</name>
</gene>
<feature type="domain" description="Ionotropic glutamate receptor C-terminal" evidence="17">
    <location>
        <begin position="343"/>
        <end position="724"/>
    </location>
</feature>
<dbReference type="SMART" id="SM00079">
    <property type="entry name" value="PBPe"/>
    <property type="match status" value="1"/>
</dbReference>
<keyword evidence="11" id="KW-1071">Ligand-gated ion channel</keyword>
<reference evidence="19 20" key="1">
    <citation type="submission" date="2015-12" db="EMBL/GenBank/DDBJ databases">
        <title>The genome of Folsomia candida.</title>
        <authorList>
            <person name="Faddeeva A."/>
            <person name="Derks M.F."/>
            <person name="Anvar Y."/>
            <person name="Smit S."/>
            <person name="Van Straalen N."/>
            <person name="Roelofs D."/>
        </authorList>
    </citation>
    <scope>NUCLEOTIDE SEQUENCE [LARGE SCALE GENOMIC DNA]</scope>
    <source>
        <strain evidence="19 20">VU population</strain>
        <tissue evidence="19">Whole body</tissue>
    </source>
</reference>
<dbReference type="Gene3D" id="3.40.190.10">
    <property type="entry name" value="Periplasmic binding protein-like II"/>
    <property type="match status" value="3"/>
</dbReference>
<evidence type="ECO:0000256" key="4">
    <source>
        <dbReference type="ARBA" id="ARBA00022475"/>
    </source>
</evidence>
<evidence type="ECO:0000313" key="20">
    <source>
        <dbReference type="Proteomes" id="UP000198287"/>
    </source>
</evidence>
<dbReference type="Pfam" id="PF00060">
    <property type="entry name" value="Lig_chan"/>
    <property type="match status" value="1"/>
</dbReference>
<keyword evidence="8 16" id="KW-0472">Membrane</keyword>
<evidence type="ECO:0000256" key="12">
    <source>
        <dbReference type="ARBA" id="ARBA00023303"/>
    </source>
</evidence>
<dbReference type="EMBL" id="LNIX01000001">
    <property type="protein sequence ID" value="OXA63208.1"/>
    <property type="molecule type" value="Genomic_DNA"/>
</dbReference>
<dbReference type="AlphaFoldDB" id="A0A226F147"/>
<evidence type="ECO:0000256" key="16">
    <source>
        <dbReference type="SAM" id="Phobius"/>
    </source>
</evidence>
<comment type="subcellular location">
    <subcellularLocation>
        <location evidence="1">Cell membrane</location>
        <topology evidence="1">Multi-pass membrane protein</topology>
    </subcellularLocation>
</comment>
<dbReference type="Gene3D" id="1.10.287.70">
    <property type="match status" value="1"/>
</dbReference>
<dbReference type="InterPro" id="IPR019594">
    <property type="entry name" value="Glu/Gly-bd"/>
</dbReference>
<dbReference type="Pfam" id="PF10613">
    <property type="entry name" value="Lig_chan-Glu_bd"/>
    <property type="match status" value="1"/>
</dbReference>
<accession>A0A226F147</accession>
<feature type="site" description="Interaction with the cone snail toxin Con-ikot-ikot" evidence="14">
    <location>
        <position position="392"/>
    </location>
</feature>
<dbReference type="PANTHER" id="PTHR18966">
    <property type="entry name" value="IONOTROPIC GLUTAMATE RECEPTOR"/>
    <property type="match status" value="1"/>
</dbReference>
<dbReference type="SUPFAM" id="SSF81324">
    <property type="entry name" value="Voltage-gated potassium channels"/>
    <property type="match status" value="1"/>
</dbReference>
<evidence type="ECO:0000259" key="18">
    <source>
        <dbReference type="SMART" id="SM00918"/>
    </source>
</evidence>
<keyword evidence="9 19" id="KW-0675">Receptor</keyword>
<dbReference type="SMART" id="SM00918">
    <property type="entry name" value="Lig_chan-Glu_bd"/>
    <property type="match status" value="1"/>
</dbReference>
<dbReference type="InterPro" id="IPR001508">
    <property type="entry name" value="Iono_Glu_rcpt_met"/>
</dbReference>
<dbReference type="FunFam" id="1.10.287.70:FF:000143">
    <property type="entry name" value="Probable glutamate receptor"/>
    <property type="match status" value="1"/>
</dbReference>
<feature type="transmembrane region" description="Helical" evidence="16">
    <location>
        <begin position="532"/>
        <end position="555"/>
    </location>
</feature>
<dbReference type="InterPro" id="IPR015683">
    <property type="entry name" value="Ionotropic_Glu_rcpt"/>
</dbReference>
<name>A0A226F147_FOLCA</name>
<keyword evidence="10" id="KW-0325">Glycoprotein</keyword>
<evidence type="ECO:0000256" key="9">
    <source>
        <dbReference type="ARBA" id="ARBA00023170"/>
    </source>
</evidence>
<dbReference type="Proteomes" id="UP000198287">
    <property type="component" value="Unassembled WGS sequence"/>
</dbReference>
<evidence type="ECO:0000259" key="17">
    <source>
        <dbReference type="SMART" id="SM00079"/>
    </source>
</evidence>
<feature type="binding site" evidence="13">
    <location>
        <position position="421"/>
    </location>
    <ligand>
        <name>L-glutamate</name>
        <dbReference type="ChEBI" id="CHEBI:29985"/>
    </ligand>
</feature>
<dbReference type="GO" id="GO:0038023">
    <property type="term" value="F:signaling receptor activity"/>
    <property type="evidence" value="ECO:0007669"/>
    <property type="project" value="InterPro"/>
</dbReference>
<evidence type="ECO:0000256" key="6">
    <source>
        <dbReference type="ARBA" id="ARBA00022989"/>
    </source>
</evidence>
<comment type="similarity">
    <text evidence="2">Belongs to the glutamate-gated ion channel (TC 1.A.10.1) family.</text>
</comment>
<evidence type="ECO:0000256" key="2">
    <source>
        <dbReference type="ARBA" id="ARBA00008685"/>
    </source>
</evidence>
<dbReference type="InterPro" id="IPR001320">
    <property type="entry name" value="Iontro_rcpt_C"/>
</dbReference>
<keyword evidence="6 16" id="KW-1133">Transmembrane helix</keyword>
<proteinExistence type="inferred from homology"/>
<evidence type="ECO:0000256" key="13">
    <source>
        <dbReference type="PIRSR" id="PIRSR601508-1"/>
    </source>
</evidence>
<feature type="transmembrane region" description="Helical" evidence="16">
    <location>
        <begin position="461"/>
        <end position="479"/>
    </location>
</feature>
<keyword evidence="4" id="KW-1003">Cell membrane</keyword>
<feature type="disulfide bond" evidence="15">
    <location>
        <begin position="673"/>
        <end position="726"/>
    </location>
</feature>
<evidence type="ECO:0000256" key="7">
    <source>
        <dbReference type="ARBA" id="ARBA00023065"/>
    </source>
</evidence>
<keyword evidence="3" id="KW-0813">Transport</keyword>
<evidence type="ECO:0000256" key="11">
    <source>
        <dbReference type="ARBA" id="ARBA00023286"/>
    </source>
</evidence>
<keyword evidence="20" id="KW-1185">Reference proteome</keyword>
<feature type="domain" description="Ionotropic glutamate receptor L-glutamate and glycine-binding" evidence="18">
    <location>
        <begin position="351"/>
        <end position="408"/>
    </location>
</feature>
<keyword evidence="7" id="KW-0406">Ion transport</keyword>
<organism evidence="19 20">
    <name type="scientific">Folsomia candida</name>
    <name type="common">Springtail</name>
    <dbReference type="NCBI Taxonomy" id="158441"/>
    <lineage>
        <taxon>Eukaryota</taxon>
        <taxon>Metazoa</taxon>
        <taxon>Ecdysozoa</taxon>
        <taxon>Arthropoda</taxon>
        <taxon>Hexapoda</taxon>
        <taxon>Collembola</taxon>
        <taxon>Entomobryomorpha</taxon>
        <taxon>Isotomoidea</taxon>
        <taxon>Isotomidae</taxon>
        <taxon>Proisotominae</taxon>
        <taxon>Folsomia</taxon>
    </lineage>
</organism>
<evidence type="ECO:0000313" key="19">
    <source>
        <dbReference type="EMBL" id="OXA63208.1"/>
    </source>
</evidence>
<evidence type="ECO:0000256" key="3">
    <source>
        <dbReference type="ARBA" id="ARBA00022448"/>
    </source>
</evidence>
<dbReference type="OrthoDB" id="5984008at2759"/>
<dbReference type="GO" id="GO:0015276">
    <property type="term" value="F:ligand-gated monoatomic ion channel activity"/>
    <property type="evidence" value="ECO:0007669"/>
    <property type="project" value="InterPro"/>
</dbReference>
<keyword evidence="12" id="KW-0407">Ion channel</keyword>
<evidence type="ECO:0000256" key="8">
    <source>
        <dbReference type="ARBA" id="ARBA00023136"/>
    </source>
</evidence>
<evidence type="ECO:0000256" key="5">
    <source>
        <dbReference type="ARBA" id="ARBA00022692"/>
    </source>
</evidence>
<feature type="site" description="Crucial to convey clamshell closure to channel opening" evidence="14">
    <location>
        <position position="562"/>
    </location>
</feature>
<dbReference type="GO" id="GO:0005886">
    <property type="term" value="C:plasma membrane"/>
    <property type="evidence" value="ECO:0007669"/>
    <property type="project" value="UniProtKB-SubCell"/>
</dbReference>
<evidence type="ECO:0000256" key="1">
    <source>
        <dbReference type="ARBA" id="ARBA00004651"/>
    </source>
</evidence>
<sequence length="728" mass="83140">MGSSRVLLHDDNAETWVRSFESGLADYDDRNEKSPNLVQVLYRNESDWEQVILDFTRKIMDPETQPQKFFATKQIPYFRVDVPFDALLRGVDSLLHLANGSNGFMIFHSDLDVNRGVNVVLGSTLIRYSFLTYPRQKELILEKFEFRVPTGVIIYGTEQQFKDFIQANHHVVRNRTEWIFMYNQFMSSSPPKLNISFPYFRAYFSSETCCTLANPTTDSQRCSASSCDGNPSEIYIRKLAFVLAEALNQVDPDGKKSFRVSCTPPNDPRVGDRGFNAVLMDAINAKSSNKMVTAKQGKISFEFPLKVEDYVNGSVRAVGEYKFETGLQQTPGFVFRDRKRYFRIGIVNFPPWTMKDEKTGEWVGYCIDLANGIANKMNFEYDLVVSEGFGKRMPPNGRWNGLTGDLKIDIAVAAYIMTSEREEFIDFVSPYYEQSGLIITMKRPVVKNSLFKFMTVLRTEVWLSILGATIATGFMLWFLDKFSPYSAQNNPQKYKTFRKFTLKESFWFALTSFTPQGGGEPPKAFSGRTLVAAYWIFVVLMLATFTANLAAFLTVERMQSPIRNLEHLAAQSSVKYSVVNVSTAMTFFKNMANAEEILYQMWRNLTLTAPSSAREYVVWEYPIREMYIHIHSVIQSATPVLNMSEGFSRVLSDDYFAFIHDAAQTKYEVFRNCNLTLIGEPFAEAPYALAVAQGNPLQDDISMAILQLQTERFFETLSARYWTSTCPG</sequence>